<proteinExistence type="predicted"/>
<dbReference type="Proteomes" id="UP000234857">
    <property type="component" value="Unassembled WGS sequence"/>
</dbReference>
<evidence type="ECO:0000313" key="1">
    <source>
        <dbReference type="EMBL" id="PLX19982.1"/>
    </source>
</evidence>
<reference evidence="1 2" key="1">
    <citation type="submission" date="2017-11" db="EMBL/GenBank/DDBJ databases">
        <title>Genome-resolved metagenomics identifies genetic mobility, metabolic interactions, and unexpected diversity in perchlorate-reducing communities.</title>
        <authorList>
            <person name="Barnum T.P."/>
            <person name="Figueroa I.A."/>
            <person name="Carlstrom C.I."/>
            <person name="Lucas L.N."/>
            <person name="Engelbrektson A.L."/>
            <person name="Coates J.D."/>
        </authorList>
    </citation>
    <scope>NUCLEOTIDE SEQUENCE [LARGE SCALE GENOMIC DNA]</scope>
    <source>
        <strain evidence="1">BM706</strain>
    </source>
</reference>
<sequence>MNKKINNTLFMYNKELNENEQLELYTMLYDSYDSDYLSRLFFNSEDNILKRAISVILNLRKNEDDLLFFINTVFDKDPEIRLNSLLYLREMDFFTKNISLLEDFIEKETDKNLINIAKFLKEDLNVNVSQTKETEQIKEESKIITIEQHFKEKKTEVVVKKTEDNEKDINTEEVVNNEVYEFVKKNIDSEDNIVLMNLSFKIKNERFPSKKEFILRLLKRVESHAVIKNLLLGLNTEDISQPYRREVCSILSKKTFFNELKYDLQMLKFYEVNEFMGNPQRPGFLKRCALFMLSTFGI</sequence>
<name>A0A2N5ZMY0_MUIH1</name>
<protein>
    <submittedName>
        <fullName evidence="1">Uncharacterized protein</fullName>
    </submittedName>
</protein>
<comment type="caution">
    <text evidence="1">The sequence shown here is derived from an EMBL/GenBank/DDBJ whole genome shotgun (WGS) entry which is preliminary data.</text>
</comment>
<accession>A0A2N5ZMY0</accession>
<dbReference type="EMBL" id="PKTG01000012">
    <property type="protein sequence ID" value="PLX19982.1"/>
    <property type="molecule type" value="Genomic_DNA"/>
</dbReference>
<dbReference type="AlphaFoldDB" id="A0A2N5ZMY0"/>
<evidence type="ECO:0000313" key="2">
    <source>
        <dbReference type="Proteomes" id="UP000234857"/>
    </source>
</evidence>
<organism evidence="1 2">
    <name type="scientific">Muiribacterium halophilum</name>
    <dbReference type="NCBI Taxonomy" id="2053465"/>
    <lineage>
        <taxon>Bacteria</taxon>
        <taxon>Candidatus Muiribacteriota</taxon>
        <taxon>Candidatus Muiribacteriia</taxon>
        <taxon>Candidatus Muiribacteriales</taxon>
        <taxon>Candidatus Muiribacteriaceae</taxon>
        <taxon>Candidatus Muiribacterium</taxon>
    </lineage>
</organism>
<gene>
    <name evidence="1" type="ORF">C0601_00470</name>
</gene>